<dbReference type="EMBL" id="JBHTJS010000010">
    <property type="protein sequence ID" value="MFD1007308.1"/>
    <property type="molecule type" value="Genomic_DNA"/>
</dbReference>
<dbReference type="NCBIfam" id="TIGR03023">
    <property type="entry name" value="WcaJ_sugtrans"/>
    <property type="match status" value="1"/>
</dbReference>
<dbReference type="Proteomes" id="UP001597048">
    <property type="component" value="Unassembled WGS sequence"/>
</dbReference>
<dbReference type="EC" id="2.7.8.31" evidence="9"/>
<keyword evidence="3 9" id="KW-0808">Transferase</keyword>
<reference evidence="10" key="1">
    <citation type="journal article" date="2019" name="Int. J. Syst. Evol. Microbiol.">
        <title>The Global Catalogue of Microorganisms (GCM) 10K type strain sequencing project: providing services to taxonomists for standard genome sequencing and annotation.</title>
        <authorList>
            <consortium name="The Broad Institute Genomics Platform"/>
            <consortium name="The Broad Institute Genome Sequencing Center for Infectious Disease"/>
            <person name="Wu L."/>
            <person name="Ma J."/>
        </authorList>
    </citation>
    <scope>NUCLEOTIDE SEQUENCE [LARGE SCALE GENOMIC DNA]</scope>
    <source>
        <strain evidence="10">CCUG 60525</strain>
    </source>
</reference>
<dbReference type="InterPro" id="IPR017473">
    <property type="entry name" value="Undecaprenyl-P_gluc_Ptfrase"/>
</dbReference>
<feature type="transmembrane region" description="Helical" evidence="7">
    <location>
        <begin position="110"/>
        <end position="130"/>
    </location>
</feature>
<keyword evidence="6 7" id="KW-0472">Membrane</keyword>
<feature type="domain" description="Bacterial sugar transferase" evidence="8">
    <location>
        <begin position="269"/>
        <end position="452"/>
    </location>
</feature>
<sequence length="460" mass="52281">MSRTTNGLTERYPAQLLVPLVDMLVVVASCVLAHWWRFGDMQLPERYVLVMVLMALLLVVFNSAFGGYRRWRIKRIPTLLLRLLLVWLLVAVVVTSIIYFAHVAHRYSRLWVGMSLLLSFVMAGGVRIVAQQVLRHSRLKVLATKKVFLVGPDQCVLSVGKGMRNAPEEGHVLAGVARLKMAYCEQELTHLTRRISESGAEEVWLCMPLGMGESIRAIYHALRHHTVEVRFIPNFSDMQLLNHKVSEVAGHFSIDLSVSPMSGVARMVKRLEDITIGLFICLLIAPVCLIIAAAVKLTSSGPVMFKQYRTGANGRKFKVYKFRSMKIHQEKGKQVTQATKADSRITPVGAFLRRTSLDELPQFYNVLQGRMSIVGPRPHALAHNEHYMDLVESYMKRHKVKPGITGWAQVNGLRGETDTIEKMERRVEHDLWYIDNWSLWLDLRIILATVLKGFINKNAY</sequence>
<keyword evidence="4 7" id="KW-0812">Transmembrane</keyword>
<dbReference type="InterPro" id="IPR017475">
    <property type="entry name" value="EPS_sugar_tfrase"/>
</dbReference>
<dbReference type="PANTHER" id="PTHR30576:SF21">
    <property type="entry name" value="UDP-GLUCOSE:UNDECAPRENYL-PHOSPHATE GLUCOSE-1-PHOSPHATE TRANSFERASE"/>
    <property type="match status" value="1"/>
</dbReference>
<gene>
    <name evidence="9" type="ORF">ACFQ1C_03945</name>
</gene>
<comment type="subcellular location">
    <subcellularLocation>
        <location evidence="1">Membrane</location>
        <topology evidence="1">Multi-pass membrane protein</topology>
    </subcellularLocation>
</comment>
<evidence type="ECO:0000256" key="6">
    <source>
        <dbReference type="ARBA" id="ARBA00023136"/>
    </source>
</evidence>
<evidence type="ECO:0000256" key="7">
    <source>
        <dbReference type="SAM" id="Phobius"/>
    </source>
</evidence>
<feature type="transmembrane region" description="Helical" evidence="7">
    <location>
        <begin position="276"/>
        <end position="295"/>
    </location>
</feature>
<feature type="transmembrane region" description="Helical" evidence="7">
    <location>
        <begin position="47"/>
        <end position="68"/>
    </location>
</feature>
<evidence type="ECO:0000256" key="1">
    <source>
        <dbReference type="ARBA" id="ARBA00004141"/>
    </source>
</evidence>
<keyword evidence="10" id="KW-1185">Reference proteome</keyword>
<organism evidence="9 10">
    <name type="scientific">Oceanisphaera ostreae</name>
    <dbReference type="NCBI Taxonomy" id="914151"/>
    <lineage>
        <taxon>Bacteria</taxon>
        <taxon>Pseudomonadati</taxon>
        <taxon>Pseudomonadota</taxon>
        <taxon>Gammaproteobacteria</taxon>
        <taxon>Aeromonadales</taxon>
        <taxon>Aeromonadaceae</taxon>
        <taxon>Oceanisphaera</taxon>
    </lineage>
</organism>
<comment type="similarity">
    <text evidence="2">Belongs to the bacterial sugar transferase family.</text>
</comment>
<accession>A0ABW3KDY4</accession>
<keyword evidence="5 7" id="KW-1133">Transmembrane helix</keyword>
<evidence type="ECO:0000256" key="3">
    <source>
        <dbReference type="ARBA" id="ARBA00022679"/>
    </source>
</evidence>
<dbReference type="NCBIfam" id="TIGR03025">
    <property type="entry name" value="EPS_sugtrans"/>
    <property type="match status" value="1"/>
</dbReference>
<evidence type="ECO:0000256" key="5">
    <source>
        <dbReference type="ARBA" id="ARBA00022989"/>
    </source>
</evidence>
<evidence type="ECO:0000256" key="2">
    <source>
        <dbReference type="ARBA" id="ARBA00006464"/>
    </source>
</evidence>
<protein>
    <submittedName>
        <fullName evidence="9">Undecaprenyl-phosphate glucose phosphotransferase</fullName>
        <ecNumber evidence="9">2.7.8.31</ecNumber>
    </submittedName>
</protein>
<dbReference type="GO" id="GO:0089702">
    <property type="term" value="F:undecaprenyl-phosphate glucose phosphotransferase activity"/>
    <property type="evidence" value="ECO:0007669"/>
    <property type="project" value="UniProtKB-EC"/>
</dbReference>
<proteinExistence type="inferred from homology"/>
<dbReference type="PANTHER" id="PTHR30576">
    <property type="entry name" value="COLANIC BIOSYNTHESIS UDP-GLUCOSE LIPID CARRIER TRANSFERASE"/>
    <property type="match status" value="1"/>
</dbReference>
<evidence type="ECO:0000313" key="10">
    <source>
        <dbReference type="Proteomes" id="UP001597048"/>
    </source>
</evidence>
<comment type="caution">
    <text evidence="9">The sequence shown here is derived from an EMBL/GenBank/DDBJ whole genome shotgun (WGS) entry which is preliminary data.</text>
</comment>
<dbReference type="Pfam" id="PF02397">
    <property type="entry name" value="Bac_transf"/>
    <property type="match status" value="1"/>
</dbReference>
<evidence type="ECO:0000313" key="9">
    <source>
        <dbReference type="EMBL" id="MFD1007308.1"/>
    </source>
</evidence>
<feature type="transmembrane region" description="Helical" evidence="7">
    <location>
        <begin position="80"/>
        <end position="104"/>
    </location>
</feature>
<dbReference type="Pfam" id="PF13727">
    <property type="entry name" value="CoA_binding_3"/>
    <property type="match status" value="1"/>
</dbReference>
<dbReference type="InterPro" id="IPR003362">
    <property type="entry name" value="Bact_transf"/>
</dbReference>
<feature type="transmembrane region" description="Helical" evidence="7">
    <location>
        <begin position="12"/>
        <end position="35"/>
    </location>
</feature>
<evidence type="ECO:0000256" key="4">
    <source>
        <dbReference type="ARBA" id="ARBA00022692"/>
    </source>
</evidence>
<name>A0ABW3KDY4_9GAMM</name>
<dbReference type="RefSeq" id="WP_379557234.1">
    <property type="nucleotide sequence ID" value="NZ_JBHTJS010000010.1"/>
</dbReference>
<evidence type="ECO:0000259" key="8">
    <source>
        <dbReference type="Pfam" id="PF02397"/>
    </source>
</evidence>